<evidence type="ECO:0000256" key="11">
    <source>
        <dbReference type="SAM" id="Phobius"/>
    </source>
</evidence>
<comment type="subcellular location">
    <subcellularLocation>
        <location evidence="1">Endoplasmic reticulum membrane</location>
        <topology evidence="1">Multi-pass membrane protein</topology>
    </subcellularLocation>
</comment>
<comment type="pathway">
    <text evidence="2">Lipid metabolism.</text>
</comment>
<evidence type="ECO:0000256" key="4">
    <source>
        <dbReference type="ARBA" id="ARBA00013244"/>
    </source>
</evidence>
<dbReference type="InterPro" id="IPR014371">
    <property type="entry name" value="Oat_ACAT_DAG_ARE"/>
</dbReference>
<feature type="transmembrane region" description="Helical" evidence="11">
    <location>
        <begin position="57"/>
        <end position="77"/>
    </location>
</feature>
<evidence type="ECO:0000256" key="3">
    <source>
        <dbReference type="ARBA" id="ARBA00009010"/>
    </source>
</evidence>
<dbReference type="InterPro" id="IPR004299">
    <property type="entry name" value="MBOAT_fam"/>
</dbReference>
<evidence type="ECO:0000256" key="5">
    <source>
        <dbReference type="ARBA" id="ARBA00022679"/>
    </source>
</evidence>
<dbReference type="Pfam" id="PF03062">
    <property type="entry name" value="MBOAT"/>
    <property type="match status" value="1"/>
</dbReference>
<reference evidence="13" key="1">
    <citation type="submission" date="2016-11" db="UniProtKB">
        <authorList>
            <consortium name="WormBaseParasite"/>
        </authorList>
    </citation>
    <scope>IDENTIFICATION</scope>
</reference>
<keyword evidence="6 11" id="KW-0812">Transmembrane</keyword>
<evidence type="ECO:0000256" key="8">
    <source>
        <dbReference type="ARBA" id="ARBA00022989"/>
    </source>
</evidence>
<protein>
    <recommendedName>
        <fullName evidence="4">diacylglycerol O-acyltransferase</fullName>
        <ecNumber evidence="4">2.3.1.20</ecNumber>
    </recommendedName>
</protein>
<dbReference type="PANTHER" id="PTHR10408">
    <property type="entry name" value="STEROL O-ACYLTRANSFERASE"/>
    <property type="match status" value="1"/>
</dbReference>
<dbReference type="GO" id="GO:0004144">
    <property type="term" value="F:diacylglycerol O-acyltransferase activity"/>
    <property type="evidence" value="ECO:0007669"/>
    <property type="project" value="UniProtKB-EC"/>
</dbReference>
<evidence type="ECO:0000313" key="13">
    <source>
        <dbReference type="WBParaSite" id="Hba_02504"/>
    </source>
</evidence>
<accession>A0A1I7WCT0</accession>
<evidence type="ECO:0000256" key="9">
    <source>
        <dbReference type="ARBA" id="ARBA00023136"/>
    </source>
</evidence>
<dbReference type="Proteomes" id="UP000095283">
    <property type="component" value="Unplaced"/>
</dbReference>
<sequence>MINDNPLFSLFALFTYVIEALKIVSYVQVNYWCRCARRDRDEEKKRDESMRHELSSLYPSTLTIINLYYFILAPTLCYELKFPRSVRRRKSFLIKRFVELIFLTFLMASLIQQWVVPTVQNSMGPLSEMEVGRCLERLLKLAIPNILIWLIGFYALFHAALNLLAEILRFADREFYRDFWNSETIQYFWKTWNIPVHRWAARHIYLPMMRNNYSQLSATVVVFFVSAFLHEYLYLNFLFLFFRSAMLNKAFTIHNIGSDECILRYGTTKMLSLTKNTDSARRGELMSVLVDYQEKLRSTSTSSSERSVSHSPVKSSSDQKHSYIYIYIYIKF</sequence>
<feature type="transmembrane region" description="Helical" evidence="11">
    <location>
        <begin position="216"/>
        <end position="242"/>
    </location>
</feature>
<evidence type="ECO:0000313" key="12">
    <source>
        <dbReference type="Proteomes" id="UP000095283"/>
    </source>
</evidence>
<comment type="similarity">
    <text evidence="3">Belongs to the membrane-bound acyltransferase family. Sterol o-acyltransferase subfamily.</text>
</comment>
<feature type="transmembrane region" description="Helical" evidence="11">
    <location>
        <begin position="97"/>
        <end position="116"/>
    </location>
</feature>
<evidence type="ECO:0000256" key="10">
    <source>
        <dbReference type="ARBA" id="ARBA00023315"/>
    </source>
</evidence>
<dbReference type="UniPathway" id="UPA00230"/>
<dbReference type="AlphaFoldDB" id="A0A1I7WCT0"/>
<feature type="transmembrane region" description="Helical" evidence="11">
    <location>
        <begin position="146"/>
        <end position="165"/>
    </location>
</feature>
<dbReference type="EC" id="2.3.1.20" evidence="4"/>
<dbReference type="PANTHER" id="PTHR10408:SF7">
    <property type="entry name" value="DIACYLGLYCEROL O-ACYLTRANSFERASE 1"/>
    <property type="match status" value="1"/>
</dbReference>
<evidence type="ECO:0000256" key="7">
    <source>
        <dbReference type="ARBA" id="ARBA00022824"/>
    </source>
</evidence>
<keyword evidence="10" id="KW-0012">Acyltransferase</keyword>
<dbReference type="WBParaSite" id="Hba_02504">
    <property type="protein sequence ID" value="Hba_02504"/>
    <property type="gene ID" value="Hba_02504"/>
</dbReference>
<keyword evidence="7" id="KW-0256">Endoplasmic reticulum</keyword>
<keyword evidence="9 11" id="KW-0472">Membrane</keyword>
<keyword evidence="12" id="KW-1185">Reference proteome</keyword>
<proteinExistence type="inferred from homology"/>
<dbReference type="GO" id="GO:0005789">
    <property type="term" value="C:endoplasmic reticulum membrane"/>
    <property type="evidence" value="ECO:0007669"/>
    <property type="project" value="UniProtKB-SubCell"/>
</dbReference>
<dbReference type="GO" id="GO:0019432">
    <property type="term" value="P:triglyceride biosynthetic process"/>
    <property type="evidence" value="ECO:0007669"/>
    <property type="project" value="TreeGrafter"/>
</dbReference>
<evidence type="ECO:0000256" key="6">
    <source>
        <dbReference type="ARBA" id="ARBA00022692"/>
    </source>
</evidence>
<evidence type="ECO:0000256" key="1">
    <source>
        <dbReference type="ARBA" id="ARBA00004477"/>
    </source>
</evidence>
<name>A0A1I7WCT0_HETBA</name>
<keyword evidence="8 11" id="KW-1133">Transmembrane helix</keyword>
<evidence type="ECO:0000256" key="2">
    <source>
        <dbReference type="ARBA" id="ARBA00005189"/>
    </source>
</evidence>
<keyword evidence="5" id="KW-0808">Transferase</keyword>
<organism evidence="12 13">
    <name type="scientific">Heterorhabditis bacteriophora</name>
    <name type="common">Entomopathogenic nematode worm</name>
    <dbReference type="NCBI Taxonomy" id="37862"/>
    <lineage>
        <taxon>Eukaryota</taxon>
        <taxon>Metazoa</taxon>
        <taxon>Ecdysozoa</taxon>
        <taxon>Nematoda</taxon>
        <taxon>Chromadorea</taxon>
        <taxon>Rhabditida</taxon>
        <taxon>Rhabditina</taxon>
        <taxon>Rhabditomorpha</taxon>
        <taxon>Strongyloidea</taxon>
        <taxon>Heterorhabditidae</taxon>
        <taxon>Heterorhabditis</taxon>
    </lineage>
</organism>